<dbReference type="AlphaFoldDB" id="A0A8H3TXK4"/>
<evidence type="ECO:0000313" key="2">
    <source>
        <dbReference type="EMBL" id="GHJ88761.1"/>
    </source>
</evidence>
<reference evidence="2" key="1">
    <citation type="submission" date="2020-07" db="EMBL/GenBank/DDBJ databases">
        <title>Draft Genome Sequence of a Deep-Sea Yeast, Naganishia (Cryptococcus) liquefaciens strain N6.</title>
        <authorList>
            <person name="Han Y.W."/>
            <person name="Kajitani R."/>
            <person name="Morimoto H."/>
            <person name="Parhat M."/>
            <person name="Tsubouchi H."/>
            <person name="Bakenova O."/>
            <person name="Ogata M."/>
            <person name="Argunhan B."/>
            <person name="Aoki R."/>
            <person name="Kajiwara S."/>
            <person name="Itoh T."/>
            <person name="Iwasaki H."/>
        </authorList>
    </citation>
    <scope>NUCLEOTIDE SEQUENCE</scope>
    <source>
        <strain evidence="2">N6</strain>
    </source>
</reference>
<gene>
    <name evidence="2" type="ORF">NliqN6_5163</name>
</gene>
<dbReference type="EMBL" id="BLZA01000032">
    <property type="protein sequence ID" value="GHJ88761.1"/>
    <property type="molecule type" value="Genomic_DNA"/>
</dbReference>
<organism evidence="2 3">
    <name type="scientific">Naganishia liquefaciens</name>
    <dbReference type="NCBI Taxonomy" id="104408"/>
    <lineage>
        <taxon>Eukaryota</taxon>
        <taxon>Fungi</taxon>
        <taxon>Dikarya</taxon>
        <taxon>Basidiomycota</taxon>
        <taxon>Agaricomycotina</taxon>
        <taxon>Tremellomycetes</taxon>
        <taxon>Filobasidiales</taxon>
        <taxon>Filobasidiaceae</taxon>
        <taxon>Naganishia</taxon>
    </lineage>
</organism>
<protein>
    <submittedName>
        <fullName evidence="2">Uncharacterized protein</fullName>
    </submittedName>
</protein>
<feature type="region of interest" description="Disordered" evidence="1">
    <location>
        <begin position="215"/>
        <end position="247"/>
    </location>
</feature>
<comment type="caution">
    <text evidence="2">The sequence shown here is derived from an EMBL/GenBank/DDBJ whole genome shotgun (WGS) entry which is preliminary data.</text>
</comment>
<accession>A0A8H3TXK4</accession>
<name>A0A8H3TXK4_9TREE</name>
<sequence>MDNITSPVPVVSDDHVNSLLGASLYGQYSWREEANSATVLAQFPEFGSTWNLLQESLDSLSRKFFSDPRLRSFVKLSFEGNCAYYSVWRPTASEETPKECFTIWSTLQCHISDASRTTWVDLRSSKQEIRVDSSDLRTQSVVENGIAEVQVAFRLLYHMGGDNASIVPIDIYHRWKLTEGYAEWCLKDAVQCKADSTTPTSNLWEDDAATLYSLDGSEDGNTGRRSVFTSRRSRGRETGEHSGVSRSLRTVGESAGSLLRALTGCFSLREGASTPESGFLGPEKSL</sequence>
<evidence type="ECO:0000256" key="1">
    <source>
        <dbReference type="SAM" id="MobiDB-lite"/>
    </source>
</evidence>
<dbReference type="Proteomes" id="UP000620104">
    <property type="component" value="Unassembled WGS sequence"/>
</dbReference>
<evidence type="ECO:0000313" key="3">
    <source>
        <dbReference type="Proteomes" id="UP000620104"/>
    </source>
</evidence>
<keyword evidence="3" id="KW-1185">Reference proteome</keyword>
<feature type="compositionally biased region" description="Polar residues" evidence="1">
    <location>
        <begin position="219"/>
        <end position="230"/>
    </location>
</feature>
<proteinExistence type="predicted"/>